<dbReference type="Pfam" id="PF22042">
    <property type="entry name" value="EF-G_D2"/>
    <property type="match status" value="1"/>
</dbReference>
<dbReference type="InterPro" id="IPR027417">
    <property type="entry name" value="P-loop_NTPase"/>
</dbReference>
<dbReference type="Gene3D" id="3.30.70.240">
    <property type="match status" value="1"/>
</dbReference>
<dbReference type="Gene3D" id="3.30.70.870">
    <property type="entry name" value="Elongation Factor G (Translational Gtpase), domain 3"/>
    <property type="match status" value="1"/>
</dbReference>
<evidence type="ECO:0000256" key="2">
    <source>
        <dbReference type="ARBA" id="ARBA00022741"/>
    </source>
</evidence>
<dbReference type="EMBL" id="CAJNBJ010000017">
    <property type="protein sequence ID" value="CAE6769838.1"/>
    <property type="molecule type" value="Genomic_DNA"/>
</dbReference>
<evidence type="ECO:0000256" key="4">
    <source>
        <dbReference type="ARBA" id="ARBA00023134"/>
    </source>
</evidence>
<dbReference type="InterPro" id="IPR009022">
    <property type="entry name" value="EFG_III"/>
</dbReference>
<keyword evidence="8" id="KW-1185">Reference proteome</keyword>
<evidence type="ECO:0000256" key="1">
    <source>
        <dbReference type="ARBA" id="ARBA00017872"/>
    </source>
</evidence>
<evidence type="ECO:0000259" key="6">
    <source>
        <dbReference type="PROSITE" id="PS51722"/>
    </source>
</evidence>
<keyword evidence="4" id="KW-0342">GTP-binding</keyword>
<dbReference type="Gene3D" id="3.40.50.300">
    <property type="entry name" value="P-loop containing nucleotide triphosphate hydrolases"/>
    <property type="match status" value="1"/>
</dbReference>
<dbReference type="SUPFAM" id="SSF50447">
    <property type="entry name" value="Translation proteins"/>
    <property type="match status" value="1"/>
</dbReference>
<dbReference type="InterPro" id="IPR047872">
    <property type="entry name" value="EFG_IV"/>
</dbReference>
<dbReference type="InterPro" id="IPR020568">
    <property type="entry name" value="Ribosomal_Su5_D2-typ_SF"/>
</dbReference>
<dbReference type="Pfam" id="PF00009">
    <property type="entry name" value="GTP_EFTU"/>
    <property type="match status" value="1"/>
</dbReference>
<dbReference type="CDD" id="cd01434">
    <property type="entry name" value="EFG_mtEFG1_IV"/>
    <property type="match status" value="1"/>
</dbReference>
<dbReference type="PROSITE" id="PS51722">
    <property type="entry name" value="G_TR_2"/>
    <property type="match status" value="1"/>
</dbReference>
<dbReference type="NCBIfam" id="NF009379">
    <property type="entry name" value="PRK12740.1-3"/>
    <property type="match status" value="1"/>
</dbReference>
<dbReference type="PANTHER" id="PTHR43261:SF7">
    <property type="entry name" value="ELONGATION FACTOR G-LIKE PROTEIN"/>
    <property type="match status" value="1"/>
</dbReference>
<comment type="caution">
    <text evidence="7">The sequence shown here is derived from an EMBL/GenBank/DDBJ whole genome shotgun (WGS) entry which is preliminary data.</text>
</comment>
<dbReference type="Proteomes" id="UP000675880">
    <property type="component" value="Unassembled WGS sequence"/>
</dbReference>
<dbReference type="InterPro" id="IPR009000">
    <property type="entry name" value="Transl_B-barrel_sf"/>
</dbReference>
<keyword evidence="3 7" id="KW-0648">Protein biosynthesis</keyword>
<dbReference type="CDD" id="cd03713">
    <property type="entry name" value="EFG_mtEFG_C"/>
    <property type="match status" value="1"/>
</dbReference>
<reference evidence="7 8" key="1">
    <citation type="submission" date="2021-02" db="EMBL/GenBank/DDBJ databases">
        <authorList>
            <person name="Han P."/>
        </authorList>
    </citation>
    <scope>NUCLEOTIDE SEQUENCE [LARGE SCALE GENOMIC DNA]</scope>
    <source>
        <strain evidence="7">Candidatus Nitrospira sp. ZN2</strain>
    </source>
</reference>
<dbReference type="Pfam" id="PF00679">
    <property type="entry name" value="EFG_C"/>
    <property type="match status" value="1"/>
</dbReference>
<dbReference type="NCBIfam" id="NF009891">
    <property type="entry name" value="PRK13351.1-1"/>
    <property type="match status" value="1"/>
</dbReference>
<dbReference type="PANTHER" id="PTHR43261">
    <property type="entry name" value="TRANSLATION ELONGATION FACTOR G-RELATED"/>
    <property type="match status" value="1"/>
</dbReference>
<dbReference type="GO" id="GO:0003746">
    <property type="term" value="F:translation elongation factor activity"/>
    <property type="evidence" value="ECO:0007669"/>
    <property type="project" value="UniProtKB-KW"/>
</dbReference>
<dbReference type="Pfam" id="PF03764">
    <property type="entry name" value="EFG_IV"/>
    <property type="match status" value="1"/>
</dbReference>
<dbReference type="SUPFAM" id="SSF54211">
    <property type="entry name" value="Ribosomal protein S5 domain 2-like"/>
    <property type="match status" value="1"/>
</dbReference>
<accession>A0ABM8RT04</accession>
<dbReference type="CDD" id="cd16262">
    <property type="entry name" value="EFG_III"/>
    <property type="match status" value="1"/>
</dbReference>
<dbReference type="InterPro" id="IPR014721">
    <property type="entry name" value="Ribsml_uS5_D2-typ_fold_subgr"/>
</dbReference>
<evidence type="ECO:0000313" key="8">
    <source>
        <dbReference type="Proteomes" id="UP000675880"/>
    </source>
</evidence>
<protein>
    <recommendedName>
        <fullName evidence="1">Elongation factor G</fullName>
    </recommendedName>
</protein>
<organism evidence="7 8">
    <name type="scientific">Nitrospira defluvii</name>
    <dbReference type="NCBI Taxonomy" id="330214"/>
    <lineage>
        <taxon>Bacteria</taxon>
        <taxon>Pseudomonadati</taxon>
        <taxon>Nitrospirota</taxon>
        <taxon>Nitrospiria</taxon>
        <taxon>Nitrospirales</taxon>
        <taxon>Nitrospiraceae</taxon>
        <taxon>Nitrospira</taxon>
    </lineage>
</organism>
<dbReference type="Gene3D" id="2.40.30.10">
    <property type="entry name" value="Translation factors"/>
    <property type="match status" value="1"/>
</dbReference>
<dbReference type="NCBIfam" id="NF009381">
    <property type="entry name" value="PRK12740.1-5"/>
    <property type="match status" value="1"/>
</dbReference>
<dbReference type="InterPro" id="IPR041095">
    <property type="entry name" value="EFG_II"/>
</dbReference>
<feature type="compositionally biased region" description="Basic and acidic residues" evidence="5">
    <location>
        <begin position="200"/>
        <end position="214"/>
    </location>
</feature>
<dbReference type="CDD" id="cd04088">
    <property type="entry name" value="EFG_mtEFG_II"/>
    <property type="match status" value="1"/>
</dbReference>
<dbReference type="SUPFAM" id="SSF54980">
    <property type="entry name" value="EF-G C-terminal domain-like"/>
    <property type="match status" value="2"/>
</dbReference>
<dbReference type="InterPro" id="IPR005225">
    <property type="entry name" value="Small_GTP-bd"/>
</dbReference>
<dbReference type="SMART" id="SM00889">
    <property type="entry name" value="EFG_IV"/>
    <property type="match status" value="1"/>
</dbReference>
<evidence type="ECO:0000256" key="3">
    <source>
        <dbReference type="ARBA" id="ARBA00022768"/>
    </source>
</evidence>
<proteinExistence type="predicted"/>
<feature type="domain" description="Tr-type G" evidence="6">
    <location>
        <begin position="7"/>
        <end position="280"/>
    </location>
</feature>
<dbReference type="InterPro" id="IPR000640">
    <property type="entry name" value="EFG_V-like"/>
</dbReference>
<dbReference type="NCBIfam" id="TIGR00231">
    <property type="entry name" value="small_GTP"/>
    <property type="match status" value="1"/>
</dbReference>
<feature type="region of interest" description="Disordered" evidence="5">
    <location>
        <begin position="187"/>
        <end position="214"/>
    </location>
</feature>
<gene>
    <name evidence="7" type="primary">fusA</name>
    <name evidence="7" type="ORF">NSPZN2_40224</name>
</gene>
<dbReference type="InterPro" id="IPR053905">
    <property type="entry name" value="EF-G-like_DII"/>
</dbReference>
<dbReference type="Pfam" id="PF14492">
    <property type="entry name" value="EFG_III"/>
    <property type="match status" value="1"/>
</dbReference>
<evidence type="ECO:0000313" key="7">
    <source>
        <dbReference type="EMBL" id="CAE6769838.1"/>
    </source>
</evidence>
<keyword evidence="2" id="KW-0547">Nucleotide-binding</keyword>
<dbReference type="SUPFAM" id="SSF52540">
    <property type="entry name" value="P-loop containing nucleoside triphosphate hydrolases"/>
    <property type="match status" value="1"/>
</dbReference>
<dbReference type="InterPro" id="IPR005517">
    <property type="entry name" value="Transl_elong_EFG/EF2_IV"/>
</dbReference>
<name>A0ABM8RT04_9BACT</name>
<dbReference type="CDD" id="cd04170">
    <property type="entry name" value="EF-G_bact"/>
    <property type="match status" value="1"/>
</dbReference>
<sequence length="702" mass="75944">MNVPLTESIRNVAVVSNAGSGKTSLVEALAYCTGTLSSPGSVLAGNTVSDFEPEEVHHRSSFNTTVLRCCYNGTVLNLLDTPGAPSFVADVRAALRIADGVVMVVNAATGVRSDLQRMWSLVDAAELPCLVFVNGLDKEGTEFEKTVEELIDELGITAVPLTRSVGSGAQMSGVVDLLQNRLVTVRSDRPQAEEEPVPAEQRDQAAEARRRASERVAEQDEALLERYVTDGELTDDVLVQGLRMGVRRRRLVPVLGGSAIHNLGVHSLLRGLIHLLPSPVDRAQAVSLQGVGLTNDPAPIQREPLATAPFSALVFKTLIDPFVGRLSYVRLYSGTLEADSGLYNATKLVRERGGHLFTIFGKKYTPISRAVAGDIVAIGKLKDTLTGDTLCDEHAPIRYPGIPVARPVMSFAIEPKAKVDVEKVSLGLHKLIEEDPSLEFVRHLETKEMVLSGMGQRHIEVALEKLHRKYGAEVTLHAPKIPYRETVRSVAQAQGKYKKQTGGHGQYGDCWLEVGPLPRGQGFEFENKIVGGAIPRNFVPAVEKGVVEALHEGPLAGFPTVDVRVTVYDGSYHVVDSSELAFKIAGSMGVKKALEAAHPILLEPLMTLEVEVPADSVGAVLGDLNARRGRIIMVEAKGHMETVKALVPQAELVNYAPALNSLTGGQGSYVMEQAQYEEVPRELTGRIVEEHRAERHGVVAHH</sequence>
<dbReference type="InterPro" id="IPR035649">
    <property type="entry name" value="EFG_V"/>
</dbReference>
<dbReference type="Gene3D" id="3.30.230.10">
    <property type="match status" value="1"/>
</dbReference>
<dbReference type="SMART" id="SM00838">
    <property type="entry name" value="EFG_C"/>
    <property type="match status" value="1"/>
</dbReference>
<dbReference type="InterPro" id="IPR035647">
    <property type="entry name" value="EFG_III/V"/>
</dbReference>
<evidence type="ECO:0000256" key="5">
    <source>
        <dbReference type="SAM" id="MobiDB-lite"/>
    </source>
</evidence>
<dbReference type="InterPro" id="IPR000795">
    <property type="entry name" value="T_Tr_GTP-bd_dom"/>
</dbReference>
<keyword evidence="3 7" id="KW-0251">Elongation factor</keyword>